<dbReference type="PANTHER" id="PTHR42085:SF2">
    <property type="entry name" value="F-BOX DOMAIN-CONTAINING PROTEIN"/>
    <property type="match status" value="1"/>
</dbReference>
<keyword evidence="3" id="KW-1185">Reference proteome</keyword>
<dbReference type="RefSeq" id="XP_020131385.1">
    <property type="nucleotide sequence ID" value="XM_020271982.1"/>
</dbReference>
<protein>
    <submittedName>
        <fullName evidence="2">Uncharacterized protein</fullName>
    </submittedName>
</protein>
<gene>
    <name evidence="2" type="ORF">BKCO1_1900019</name>
</gene>
<dbReference type="Proteomes" id="UP000183809">
    <property type="component" value="Unassembled WGS sequence"/>
</dbReference>
<dbReference type="OrthoDB" id="5413827at2759"/>
<dbReference type="GeneID" id="31012241"/>
<dbReference type="EMBL" id="MNUE01000019">
    <property type="protein sequence ID" value="OJD35125.1"/>
    <property type="molecule type" value="Genomic_DNA"/>
</dbReference>
<evidence type="ECO:0000256" key="1">
    <source>
        <dbReference type="SAM" id="MobiDB-lite"/>
    </source>
</evidence>
<name>A0A1J9S684_9PEZI</name>
<accession>A0A1J9S684</accession>
<dbReference type="PANTHER" id="PTHR42085">
    <property type="entry name" value="F-BOX DOMAIN-CONTAINING PROTEIN"/>
    <property type="match status" value="1"/>
</dbReference>
<evidence type="ECO:0000313" key="3">
    <source>
        <dbReference type="Proteomes" id="UP000183809"/>
    </source>
</evidence>
<sequence length="290" mass="33466">MSSDKKRKASTQDDDQDASRKKSKDNYQAAEKPEAAEALLMLRSQASTIATRPRCSYFRWNDLPGEIKNRIYAYALEDVDELVIYTPPQPIWMHSYHLRMWNWPHRSREGAPGLRSPTPQLLRVSRNVYREARLFLYQGNTIRFGTVYDFHAWMVSRTPVSIYIKNTLLWFDYHGTRVTYEIFIHDDDSGLQLLPITDVTKASILEATPNTMAEDFIDSIWRRSPRFQLSMTRLLAHSSLWATTVGAWRYFPAFARTVPAAQGKTIEISADLGGFWLQWPGQQGGPVRVS</sequence>
<dbReference type="InterPro" id="IPR038883">
    <property type="entry name" value="AN11006-like"/>
</dbReference>
<evidence type="ECO:0000313" key="2">
    <source>
        <dbReference type="EMBL" id="OJD35125.1"/>
    </source>
</evidence>
<proteinExistence type="predicted"/>
<reference evidence="2 3" key="1">
    <citation type="submission" date="2016-10" db="EMBL/GenBank/DDBJ databases">
        <title>Proteomics and genomics reveal pathogen-plant mechanisms compatible with a hemibiotrophic lifestyle of Diplodia corticola.</title>
        <authorList>
            <person name="Fernandes I."/>
            <person name="De Jonge R."/>
            <person name="Van De Peer Y."/>
            <person name="Devreese B."/>
            <person name="Alves A."/>
            <person name="Esteves A.C."/>
        </authorList>
    </citation>
    <scope>NUCLEOTIDE SEQUENCE [LARGE SCALE GENOMIC DNA]</scope>
    <source>
        <strain evidence="2 3">CBS 112549</strain>
    </source>
</reference>
<dbReference type="AlphaFoldDB" id="A0A1J9S684"/>
<organism evidence="2 3">
    <name type="scientific">Diplodia corticola</name>
    <dbReference type="NCBI Taxonomy" id="236234"/>
    <lineage>
        <taxon>Eukaryota</taxon>
        <taxon>Fungi</taxon>
        <taxon>Dikarya</taxon>
        <taxon>Ascomycota</taxon>
        <taxon>Pezizomycotina</taxon>
        <taxon>Dothideomycetes</taxon>
        <taxon>Dothideomycetes incertae sedis</taxon>
        <taxon>Botryosphaeriales</taxon>
        <taxon>Botryosphaeriaceae</taxon>
        <taxon>Diplodia</taxon>
    </lineage>
</organism>
<feature type="region of interest" description="Disordered" evidence="1">
    <location>
        <begin position="1"/>
        <end position="30"/>
    </location>
</feature>
<comment type="caution">
    <text evidence="2">The sequence shown here is derived from an EMBL/GenBank/DDBJ whole genome shotgun (WGS) entry which is preliminary data.</text>
</comment>